<dbReference type="InterPro" id="IPR016162">
    <property type="entry name" value="Ald_DH_N"/>
</dbReference>
<sequence>MTQHVTHDSVVPPAGDLGEESVALVRHWLAESAKVPADRAGAQLAALLKDPKGLDFTVGFIDGVIRPEDPVIAARNFALLARDVPAFLPWHLRQAVRVGALAGRRAPRLVIPVVRRALRSLVGHLVVDARPAQLGRGIAKIRREGVRLNINLLGEAVLGEREASRRLQGTHDLLARDDVDYVSVKVSAIVPPHSRWAFDEAVEHVAENLLPLYEQAAAAATPKFINLDMEEYHDLDLTLAVFTRILDTPGLEQLESGIVLQAYLPDAMAAMIHLQEWAAARRSRGGAGIKVRVVKGANLPMERVDAEVHGWPLATWSTKQETDAHYKRVLDHALHPERVANVRIGVAGHNLFDLAHAWLLAGQRGVREGVDFEMLLGMAQSQADVVRREVGNLLLYTPVVDPQDFDVAIAYLIRRLEEGASHDNFMSAVFELNDNDELFERERDRFLASLAEVDDSVPAPHRTQDRSAPVEAIPSGTAFANTPDTDPSLAPNRAWARAILERVPASTLGADLVEEHTLRDAEALESVVSGAVAAGEAWGRRSGAERAEVLERAAHRLEQRRADLLEVMASEAGKTLDQGDPEVSEAIDFARYYAQSARELDAVDGATFVPSRLTVVTPPWNFPVAIPAGSTLAALAAGSAVVIKPAPQAARCGSVMVEALWEAGVPREVLRLVHVDESDLGRRLVSDPRVDRLILTGAYETAKLFRTFRPDLPLLAETSGKNAIVVTPSADFDLAAKDIAASAFGHAGQKCSAASLVILVGSVAESTRFREQLVDAVTSLTVGWPQDPETQMGPLIEPAAGKLLKGLTKLSKGEEWLVEPRRLDEEGRLWTPGIRTGVKGGSRTHLKEYFGPVLGIMTADSLEGAIELQNAVDYGLTAGLHSLDPEEIELWLDRVEAGNLYVNRGTTGAIVRRQPFGGWKKSSIGPGTKAGGPHYLFGLGEWAPAPATAGADLGESATMLLQAARDAELPAADLAFLERAFASDALAWRDEFGVVTDVSGLAAERNILRYVPVPLVGIRLAEDARLVDGLRVIGAGLLSGARLIVWSAFELPRTVTDVIQRHGASWMIMDEAPWTAVAPSYLDSRLRLVGGSRSALEEQNGGDPKLAVHAHGVTESGRVELLPFLREQAISITAHRFGTPNHLTDALL</sequence>
<protein>
    <recommendedName>
        <fullName evidence="2">L-glutamate gamma-semialdehyde dehydrogenase</fullName>
        <ecNumber evidence="2">1.2.1.88</ecNumber>
    </recommendedName>
</protein>
<dbReference type="GO" id="GO:0003700">
    <property type="term" value="F:DNA-binding transcription factor activity"/>
    <property type="evidence" value="ECO:0007669"/>
    <property type="project" value="InterPro"/>
</dbReference>
<comment type="catalytic activity">
    <reaction evidence="5">
        <text>L-glutamate 5-semialdehyde + NAD(+) + H2O = L-glutamate + NADH + 2 H(+)</text>
        <dbReference type="Rhea" id="RHEA:30235"/>
        <dbReference type="ChEBI" id="CHEBI:15377"/>
        <dbReference type="ChEBI" id="CHEBI:15378"/>
        <dbReference type="ChEBI" id="CHEBI:29985"/>
        <dbReference type="ChEBI" id="CHEBI:57540"/>
        <dbReference type="ChEBI" id="CHEBI:57945"/>
        <dbReference type="ChEBI" id="CHEBI:58066"/>
        <dbReference type="EC" id="1.2.1.88"/>
    </reaction>
</comment>
<dbReference type="SUPFAM" id="SSF53720">
    <property type="entry name" value="ALDH-like"/>
    <property type="match status" value="1"/>
</dbReference>
<dbReference type="InterPro" id="IPR002872">
    <property type="entry name" value="Proline_DH_dom"/>
</dbReference>
<dbReference type="OrthoDB" id="9812625at2"/>
<evidence type="ECO:0000313" key="13">
    <source>
        <dbReference type="Proteomes" id="UP000321769"/>
    </source>
</evidence>
<comment type="pathway">
    <text evidence="1">Amino-acid degradation; L-proline degradation into L-glutamate; L-glutamate from L-proline: step 2/2.</text>
</comment>
<feature type="active site" evidence="6 7">
    <location>
        <position position="717"/>
    </location>
</feature>
<evidence type="ECO:0000259" key="10">
    <source>
        <dbReference type="Pfam" id="PF00171"/>
    </source>
</evidence>
<proteinExistence type="inferred from homology"/>
<dbReference type="Gene3D" id="3.20.20.220">
    <property type="match status" value="1"/>
</dbReference>
<evidence type="ECO:0000256" key="6">
    <source>
        <dbReference type="PIRSR" id="PIRSR000197-1"/>
    </source>
</evidence>
<organism evidence="12 13">
    <name type="scientific">Aeromicrobium flavum</name>
    <dbReference type="NCBI Taxonomy" id="416568"/>
    <lineage>
        <taxon>Bacteria</taxon>
        <taxon>Bacillati</taxon>
        <taxon>Actinomycetota</taxon>
        <taxon>Actinomycetes</taxon>
        <taxon>Propionibacteriales</taxon>
        <taxon>Nocardioidaceae</taxon>
        <taxon>Aeromicrobium</taxon>
    </lineage>
</organism>
<dbReference type="PIRSF" id="PIRSF000197">
    <property type="entry name" value="Bifunct_PutA"/>
    <property type="match status" value="1"/>
</dbReference>
<dbReference type="InterPro" id="IPR016163">
    <property type="entry name" value="Ald_DH_C"/>
</dbReference>
<dbReference type="Pfam" id="PF00171">
    <property type="entry name" value="Aldedh"/>
    <property type="match status" value="1"/>
</dbReference>
<evidence type="ECO:0000256" key="4">
    <source>
        <dbReference type="ARBA" id="ARBA00023027"/>
    </source>
</evidence>
<evidence type="ECO:0000256" key="2">
    <source>
        <dbReference type="ARBA" id="ARBA00012884"/>
    </source>
</evidence>
<dbReference type="PROSITE" id="PS00687">
    <property type="entry name" value="ALDEHYDE_DEHYDR_GLU"/>
    <property type="match status" value="1"/>
</dbReference>
<dbReference type="Gene3D" id="3.40.309.10">
    <property type="entry name" value="Aldehyde Dehydrogenase, Chain A, domain 2"/>
    <property type="match status" value="1"/>
</dbReference>
<reference evidence="12 13" key="1">
    <citation type="submission" date="2019-07" db="EMBL/GenBank/DDBJ databases">
        <title>Whole genome shotgun sequence of Aeromicrobium flavum NBRC 107625.</title>
        <authorList>
            <person name="Hosoyama A."/>
            <person name="Uohara A."/>
            <person name="Ohji S."/>
            <person name="Ichikawa N."/>
        </authorList>
    </citation>
    <scope>NUCLEOTIDE SEQUENCE [LARGE SCALE GENOMIC DNA]</scope>
    <source>
        <strain evidence="12 13">NBRC 107625</strain>
    </source>
</reference>
<keyword evidence="3 8" id="KW-0560">Oxidoreductase</keyword>
<evidence type="ECO:0000256" key="1">
    <source>
        <dbReference type="ARBA" id="ARBA00004786"/>
    </source>
</evidence>
<dbReference type="Pfam" id="PF01619">
    <property type="entry name" value="Pro_dh"/>
    <property type="match status" value="1"/>
</dbReference>
<dbReference type="InterPro" id="IPR015590">
    <property type="entry name" value="Aldehyde_DH_dom"/>
</dbReference>
<gene>
    <name evidence="12" type="ORF">AFL01nite_15670</name>
</gene>
<dbReference type="InterPro" id="IPR016160">
    <property type="entry name" value="Ald_DH_CS_CYS"/>
</dbReference>
<dbReference type="EMBL" id="BJZQ01000006">
    <property type="protein sequence ID" value="GEO89240.1"/>
    <property type="molecule type" value="Genomic_DNA"/>
</dbReference>
<accession>A0A512HV06</accession>
<dbReference type="Gene3D" id="3.40.605.10">
    <property type="entry name" value="Aldehyde Dehydrogenase, Chain A, domain 1"/>
    <property type="match status" value="1"/>
</dbReference>
<comment type="similarity">
    <text evidence="8">Belongs to the aldehyde dehydrogenase family.</text>
</comment>
<keyword evidence="13" id="KW-1185">Reference proteome</keyword>
<feature type="active site" evidence="6">
    <location>
        <position position="751"/>
    </location>
</feature>
<evidence type="ECO:0000313" key="12">
    <source>
        <dbReference type="EMBL" id="GEO89240.1"/>
    </source>
</evidence>
<dbReference type="PANTHER" id="PTHR42862">
    <property type="entry name" value="DELTA-1-PYRROLINE-5-CARBOXYLATE DEHYDROGENASE 1, ISOFORM A-RELATED"/>
    <property type="match status" value="1"/>
</dbReference>
<feature type="domain" description="Aldehyde dehydrogenase" evidence="10">
    <location>
        <begin position="517"/>
        <end position="934"/>
    </location>
</feature>
<dbReference type="PROSITE" id="PS00070">
    <property type="entry name" value="ALDEHYDE_DEHYDR_CYS"/>
    <property type="match status" value="1"/>
</dbReference>
<dbReference type="InterPro" id="IPR050485">
    <property type="entry name" value="Proline_metab_enzyme"/>
</dbReference>
<dbReference type="InterPro" id="IPR029510">
    <property type="entry name" value="Ald_DH_CS_GLU"/>
</dbReference>
<feature type="domain" description="Proline dehydrogenase" evidence="11">
    <location>
        <begin position="138"/>
        <end position="427"/>
    </location>
</feature>
<dbReference type="GO" id="GO:0003842">
    <property type="term" value="F:L-glutamate gamma-semialdehyde dehydrogenase activity"/>
    <property type="evidence" value="ECO:0007669"/>
    <property type="project" value="UniProtKB-EC"/>
</dbReference>
<dbReference type="InterPro" id="IPR025703">
    <property type="entry name" value="Bifunct_PutA"/>
</dbReference>
<evidence type="ECO:0000256" key="9">
    <source>
        <dbReference type="SAM" id="MobiDB-lite"/>
    </source>
</evidence>
<dbReference type="Proteomes" id="UP000321769">
    <property type="component" value="Unassembled WGS sequence"/>
</dbReference>
<feature type="region of interest" description="Disordered" evidence="9">
    <location>
        <begin position="457"/>
        <end position="487"/>
    </location>
</feature>
<dbReference type="EC" id="1.2.1.88" evidence="2"/>
<dbReference type="GO" id="GO:0010133">
    <property type="term" value="P:L-proline catabolic process to L-glutamate"/>
    <property type="evidence" value="ECO:0007669"/>
    <property type="project" value="InterPro"/>
</dbReference>
<dbReference type="InterPro" id="IPR029041">
    <property type="entry name" value="FAD-linked_oxidoreductase-like"/>
</dbReference>
<evidence type="ECO:0000256" key="5">
    <source>
        <dbReference type="ARBA" id="ARBA00048142"/>
    </source>
</evidence>
<evidence type="ECO:0000259" key="11">
    <source>
        <dbReference type="Pfam" id="PF01619"/>
    </source>
</evidence>
<dbReference type="PANTHER" id="PTHR42862:SF1">
    <property type="entry name" value="DELTA-1-PYRROLINE-5-CARBOXYLATE DEHYDROGENASE 2, ISOFORM A-RELATED"/>
    <property type="match status" value="1"/>
</dbReference>
<dbReference type="GO" id="GO:0009898">
    <property type="term" value="C:cytoplasmic side of plasma membrane"/>
    <property type="evidence" value="ECO:0007669"/>
    <property type="project" value="TreeGrafter"/>
</dbReference>
<evidence type="ECO:0000256" key="3">
    <source>
        <dbReference type="ARBA" id="ARBA00023002"/>
    </source>
</evidence>
<keyword evidence="4" id="KW-0520">NAD</keyword>
<dbReference type="InterPro" id="IPR016161">
    <property type="entry name" value="Ald_DH/histidinol_DH"/>
</dbReference>
<dbReference type="RefSeq" id="WP_146827121.1">
    <property type="nucleotide sequence ID" value="NZ_BAAAYQ010000005.1"/>
</dbReference>
<dbReference type="AlphaFoldDB" id="A0A512HV06"/>
<dbReference type="GO" id="GO:0004657">
    <property type="term" value="F:proline dehydrogenase activity"/>
    <property type="evidence" value="ECO:0007669"/>
    <property type="project" value="InterPro"/>
</dbReference>
<name>A0A512HV06_9ACTN</name>
<dbReference type="SUPFAM" id="SSF51730">
    <property type="entry name" value="FAD-linked oxidoreductase"/>
    <property type="match status" value="1"/>
</dbReference>
<evidence type="ECO:0000256" key="7">
    <source>
        <dbReference type="PROSITE-ProRule" id="PRU10007"/>
    </source>
</evidence>
<comment type="caution">
    <text evidence="12">The sequence shown here is derived from an EMBL/GenBank/DDBJ whole genome shotgun (WGS) entry which is preliminary data.</text>
</comment>
<evidence type="ECO:0000256" key="8">
    <source>
        <dbReference type="RuleBase" id="RU003345"/>
    </source>
</evidence>